<dbReference type="SUPFAM" id="SSF52540">
    <property type="entry name" value="P-loop containing nucleoside triphosphate hydrolases"/>
    <property type="match status" value="2"/>
</dbReference>
<organism evidence="10 11">
    <name type="scientific">Fontibacillus phaseoli</name>
    <dbReference type="NCBI Taxonomy" id="1416533"/>
    <lineage>
        <taxon>Bacteria</taxon>
        <taxon>Bacillati</taxon>
        <taxon>Bacillota</taxon>
        <taxon>Bacilli</taxon>
        <taxon>Bacillales</taxon>
        <taxon>Paenibacillaceae</taxon>
        <taxon>Fontibacillus</taxon>
    </lineage>
</organism>
<protein>
    <submittedName>
        <fullName evidence="10">Energy-coupling factor transport system ATP-binding protein</fullName>
    </submittedName>
</protein>
<keyword evidence="7" id="KW-1278">Translocase</keyword>
<dbReference type="EMBL" id="QPJW01000007">
    <property type="protein sequence ID" value="RCX18061.1"/>
    <property type="molecule type" value="Genomic_DNA"/>
</dbReference>
<dbReference type="InterPro" id="IPR015856">
    <property type="entry name" value="ABC_transpr_CbiO/EcfA_su"/>
</dbReference>
<gene>
    <name evidence="10" type="ORF">DFP94_10713</name>
</gene>
<dbReference type="GO" id="GO:0005524">
    <property type="term" value="F:ATP binding"/>
    <property type="evidence" value="ECO:0007669"/>
    <property type="project" value="UniProtKB-KW"/>
</dbReference>
<dbReference type="InterPro" id="IPR003593">
    <property type="entry name" value="AAA+_ATPase"/>
</dbReference>
<dbReference type="NCBIfam" id="NF010167">
    <property type="entry name" value="PRK13648.1"/>
    <property type="match status" value="2"/>
</dbReference>
<evidence type="ECO:0000313" key="10">
    <source>
        <dbReference type="EMBL" id="RCX18061.1"/>
    </source>
</evidence>
<dbReference type="Gene3D" id="3.40.50.300">
    <property type="entry name" value="P-loop containing nucleotide triphosphate hydrolases"/>
    <property type="match status" value="2"/>
</dbReference>
<sequence>MRDENNIVVMEGVTFTYPGAEQSVLNGVSLEIKRGDFVAVIGGNGSGKSTLCKTLNGLIPHYYVGDYEGSVQVNGLDTLKHNVAQLSRHVGYVYQDFENQLIRPTVLDDAGFAPLNYGFEDYMERGRRALRLVDLQCDPKEFIWQLSGGQKHQLALAGAISLDPDILIIDEPVAQLDPSHAGKIYDLLRNLNECHRKTIIVIEHHTEFIAEYCKTVVLMDAGRVLWSRPVKEALRELNQLEVSHIYPPQVTQAAAKVAESGYDFGVGGTGEEAGVESHRYPVTLEEAVKYFGRLQGEQREENVVVDPLGSMGADDSAAGLGGAVNASNSSNAVNPIIEVKHARFSYRTVTRERKVVLDDVSVTFNPGDLVALVGNNGAGKSSFLKLITGVTKPEAGHVRVKGVDTLRTPPEQLADMVTYIYQNPEEMFIEDSIRKDVEFFLKARRVIGYEQKVDDILDSFGLTELQHRDGRLLSGGQQRRASLAIGVAMNPLVILLDEPTANLDIATRKDITRLLQQLNRHVETVIVATHDMQLVAEWANRVIVMHQGRMIRNGTRESVFADADLLDLAGLTAPQILELSRSLGMPQLCYTVDEFAQRWKAAGRREALVHGVCT</sequence>
<dbReference type="AlphaFoldDB" id="A0A369B9H1"/>
<accession>A0A369B9H1</accession>
<proteinExistence type="inferred from homology"/>
<evidence type="ECO:0000256" key="2">
    <source>
        <dbReference type="ARBA" id="ARBA00005417"/>
    </source>
</evidence>
<feature type="domain" description="ABC transporter" evidence="9">
    <location>
        <begin position="337"/>
        <end position="572"/>
    </location>
</feature>
<keyword evidence="4" id="KW-1003">Cell membrane</keyword>
<dbReference type="SMART" id="SM00382">
    <property type="entry name" value="AAA"/>
    <property type="match status" value="2"/>
</dbReference>
<dbReference type="Proteomes" id="UP000253090">
    <property type="component" value="Unassembled WGS sequence"/>
</dbReference>
<evidence type="ECO:0000256" key="5">
    <source>
        <dbReference type="ARBA" id="ARBA00022741"/>
    </source>
</evidence>
<evidence type="ECO:0000256" key="3">
    <source>
        <dbReference type="ARBA" id="ARBA00022448"/>
    </source>
</evidence>
<dbReference type="InterPro" id="IPR003439">
    <property type="entry name" value="ABC_transporter-like_ATP-bd"/>
</dbReference>
<keyword evidence="5" id="KW-0547">Nucleotide-binding</keyword>
<evidence type="ECO:0000256" key="8">
    <source>
        <dbReference type="ARBA" id="ARBA00023136"/>
    </source>
</evidence>
<evidence type="ECO:0000256" key="4">
    <source>
        <dbReference type="ARBA" id="ARBA00022475"/>
    </source>
</evidence>
<evidence type="ECO:0000313" key="11">
    <source>
        <dbReference type="Proteomes" id="UP000253090"/>
    </source>
</evidence>
<dbReference type="PANTHER" id="PTHR43553">
    <property type="entry name" value="HEAVY METAL TRANSPORTER"/>
    <property type="match status" value="1"/>
</dbReference>
<dbReference type="CDD" id="cd03225">
    <property type="entry name" value="ABC_cobalt_CbiO_domain1"/>
    <property type="match status" value="2"/>
</dbReference>
<dbReference type="GO" id="GO:0043190">
    <property type="term" value="C:ATP-binding cassette (ABC) transporter complex"/>
    <property type="evidence" value="ECO:0007669"/>
    <property type="project" value="TreeGrafter"/>
</dbReference>
<keyword evidence="3" id="KW-0813">Transport</keyword>
<dbReference type="Pfam" id="PF00005">
    <property type="entry name" value="ABC_tran"/>
    <property type="match status" value="2"/>
</dbReference>
<keyword evidence="11" id="KW-1185">Reference proteome</keyword>
<dbReference type="InterPro" id="IPR050095">
    <property type="entry name" value="ECF_ABC_transporter_ATP-bd"/>
</dbReference>
<dbReference type="InterPro" id="IPR027417">
    <property type="entry name" value="P-loop_NTPase"/>
</dbReference>
<keyword evidence="6 10" id="KW-0067">ATP-binding</keyword>
<dbReference type="PROSITE" id="PS00211">
    <property type="entry name" value="ABC_TRANSPORTER_1"/>
    <property type="match status" value="1"/>
</dbReference>
<evidence type="ECO:0000256" key="6">
    <source>
        <dbReference type="ARBA" id="ARBA00022840"/>
    </source>
</evidence>
<dbReference type="RefSeq" id="WP_114497582.1">
    <property type="nucleotide sequence ID" value="NZ_QPJW01000007.1"/>
</dbReference>
<dbReference type="InterPro" id="IPR017871">
    <property type="entry name" value="ABC_transporter-like_CS"/>
</dbReference>
<dbReference type="GO" id="GO:0042626">
    <property type="term" value="F:ATPase-coupled transmembrane transporter activity"/>
    <property type="evidence" value="ECO:0007669"/>
    <property type="project" value="TreeGrafter"/>
</dbReference>
<keyword evidence="8" id="KW-0472">Membrane</keyword>
<comment type="caution">
    <text evidence="10">The sequence shown here is derived from an EMBL/GenBank/DDBJ whole genome shotgun (WGS) entry which is preliminary data.</text>
</comment>
<dbReference type="GO" id="GO:0016887">
    <property type="term" value="F:ATP hydrolysis activity"/>
    <property type="evidence" value="ECO:0007669"/>
    <property type="project" value="InterPro"/>
</dbReference>
<evidence type="ECO:0000256" key="1">
    <source>
        <dbReference type="ARBA" id="ARBA00004202"/>
    </source>
</evidence>
<dbReference type="OrthoDB" id="501320at2"/>
<comment type="subcellular location">
    <subcellularLocation>
        <location evidence="1">Cell membrane</location>
        <topology evidence="1">Peripheral membrane protein</topology>
    </subcellularLocation>
</comment>
<evidence type="ECO:0000256" key="7">
    <source>
        <dbReference type="ARBA" id="ARBA00022967"/>
    </source>
</evidence>
<comment type="similarity">
    <text evidence="2">Belongs to the ABC transporter superfamily.</text>
</comment>
<reference evidence="10 11" key="1">
    <citation type="submission" date="2018-07" db="EMBL/GenBank/DDBJ databases">
        <title>Genomic Encyclopedia of Type Strains, Phase III (KMG-III): the genomes of soil and plant-associated and newly described type strains.</title>
        <authorList>
            <person name="Whitman W."/>
        </authorList>
    </citation>
    <scope>NUCLEOTIDE SEQUENCE [LARGE SCALE GENOMIC DNA]</scope>
    <source>
        <strain evidence="10 11">CECT 8333</strain>
    </source>
</reference>
<dbReference type="PROSITE" id="PS50893">
    <property type="entry name" value="ABC_TRANSPORTER_2"/>
    <property type="match status" value="2"/>
</dbReference>
<dbReference type="PANTHER" id="PTHR43553:SF24">
    <property type="entry name" value="ENERGY-COUPLING FACTOR TRANSPORTER ATP-BINDING PROTEIN ECFA1"/>
    <property type="match status" value="1"/>
</dbReference>
<name>A0A369B9H1_9BACL</name>
<evidence type="ECO:0000259" key="9">
    <source>
        <dbReference type="PROSITE" id="PS50893"/>
    </source>
</evidence>
<feature type="domain" description="ABC transporter" evidence="9">
    <location>
        <begin position="8"/>
        <end position="246"/>
    </location>
</feature>